<reference evidence="3" key="1">
    <citation type="submission" date="2022-02" db="EMBL/GenBank/DDBJ databases">
        <authorList>
            <person name="Henning P.M."/>
            <person name="McCubbin A.G."/>
            <person name="Shore J.S."/>
        </authorList>
    </citation>
    <scope>NUCLEOTIDE SEQUENCE</scope>
    <source>
        <strain evidence="3">F60SS</strain>
        <tissue evidence="3">Leaves</tissue>
    </source>
</reference>
<evidence type="ECO:0000313" key="3">
    <source>
        <dbReference type="EMBL" id="KAJ4837269.1"/>
    </source>
</evidence>
<dbReference type="AlphaFoldDB" id="A0A9Q0JD71"/>
<dbReference type="GO" id="GO:0016740">
    <property type="term" value="F:transferase activity"/>
    <property type="evidence" value="ECO:0007669"/>
    <property type="project" value="UniProtKB-KW"/>
</dbReference>
<accession>A0A9Q0JD71</accession>
<keyword evidence="4" id="KW-1185">Reference proteome</keyword>
<evidence type="ECO:0000256" key="1">
    <source>
        <dbReference type="ARBA" id="ARBA00009861"/>
    </source>
</evidence>
<keyword evidence="2" id="KW-0808">Transferase</keyword>
<dbReference type="OrthoDB" id="1483986at2759"/>
<sequence length="463" mass="51370">MAHISASPPVFSVRHKDPQLVTPAKPVPYEEKLLLSDVDDQEALRYQISFIMFYGSNPISAPRGKDPVNIIRDALAEALVYYYPLAGRLREGPDMKLIVDCTGEGALFVEADADVTLAQLGDTIQPPCPYLDQLLYDVPGSSGLFGRPLLLIQVTRLLCGGFVFAIRWSHNVADALGMFKFLNTVAEMARGATKPSQPPLWQREILNARDPPSASGVHHEFDEVNDANSKMVVDMDIGNNKTIHKSFFFGSKQLSSIRKHLPPHLQSTSAFVVLAAFLWKCRTIAMEVDPEEIVRVSHMVSASGKGGIELPDGYYGNAFIFPVARSTARQLSESPLDYAVRLVKDITSRTNEEYIRSAIDLMVIKGKRQYRTVKDFVIADTTRLPFAMIDFGWGKGLYGGPAGVIQDVSFFARYKNVKGENGTVVQISLPQQVMERFQKELEKVMIGDSVNDQHGTKAIQCKL</sequence>
<dbReference type="InterPro" id="IPR023213">
    <property type="entry name" value="CAT-like_dom_sf"/>
</dbReference>
<comment type="similarity">
    <text evidence="1">Belongs to the plant acyltransferase family.</text>
</comment>
<dbReference type="EMBL" id="JAKUCV010003886">
    <property type="protein sequence ID" value="KAJ4837269.1"/>
    <property type="molecule type" value="Genomic_DNA"/>
</dbReference>
<reference evidence="3" key="2">
    <citation type="journal article" date="2023" name="Plants (Basel)">
        <title>Annotation of the Turnera subulata (Passifloraceae) Draft Genome Reveals the S-Locus Evolved after the Divergence of Turneroideae from Passifloroideae in a Stepwise Manner.</title>
        <authorList>
            <person name="Henning P.M."/>
            <person name="Roalson E.H."/>
            <person name="Mir W."/>
            <person name="McCubbin A.G."/>
            <person name="Shore J.S."/>
        </authorList>
    </citation>
    <scope>NUCLEOTIDE SEQUENCE</scope>
    <source>
        <strain evidence="3">F60SS</strain>
    </source>
</reference>
<evidence type="ECO:0000313" key="4">
    <source>
        <dbReference type="Proteomes" id="UP001141552"/>
    </source>
</evidence>
<evidence type="ECO:0000256" key="2">
    <source>
        <dbReference type="ARBA" id="ARBA00022679"/>
    </source>
</evidence>
<dbReference type="Gene3D" id="3.30.559.10">
    <property type="entry name" value="Chloramphenicol acetyltransferase-like domain"/>
    <property type="match status" value="2"/>
</dbReference>
<gene>
    <name evidence="3" type="ORF">Tsubulata_017325</name>
</gene>
<dbReference type="PANTHER" id="PTHR31147">
    <property type="entry name" value="ACYL TRANSFERASE 4"/>
    <property type="match status" value="1"/>
</dbReference>
<dbReference type="PANTHER" id="PTHR31147:SF66">
    <property type="entry name" value="OS05G0315700 PROTEIN"/>
    <property type="match status" value="1"/>
</dbReference>
<proteinExistence type="inferred from homology"/>
<dbReference type="Pfam" id="PF02458">
    <property type="entry name" value="Transferase"/>
    <property type="match status" value="1"/>
</dbReference>
<dbReference type="Proteomes" id="UP001141552">
    <property type="component" value="Unassembled WGS sequence"/>
</dbReference>
<name>A0A9Q0JD71_9ROSI</name>
<comment type="caution">
    <text evidence="3">The sequence shown here is derived from an EMBL/GenBank/DDBJ whole genome shotgun (WGS) entry which is preliminary data.</text>
</comment>
<protein>
    <submittedName>
        <fullName evidence="3">Uncharacterized protein</fullName>
    </submittedName>
</protein>
<dbReference type="InterPro" id="IPR050898">
    <property type="entry name" value="Plant_acyltransferase"/>
</dbReference>
<organism evidence="3 4">
    <name type="scientific">Turnera subulata</name>
    <dbReference type="NCBI Taxonomy" id="218843"/>
    <lineage>
        <taxon>Eukaryota</taxon>
        <taxon>Viridiplantae</taxon>
        <taxon>Streptophyta</taxon>
        <taxon>Embryophyta</taxon>
        <taxon>Tracheophyta</taxon>
        <taxon>Spermatophyta</taxon>
        <taxon>Magnoliopsida</taxon>
        <taxon>eudicotyledons</taxon>
        <taxon>Gunneridae</taxon>
        <taxon>Pentapetalae</taxon>
        <taxon>rosids</taxon>
        <taxon>fabids</taxon>
        <taxon>Malpighiales</taxon>
        <taxon>Passifloraceae</taxon>
        <taxon>Turnera</taxon>
    </lineage>
</organism>